<keyword evidence="2" id="KW-1185">Reference proteome</keyword>
<dbReference type="EMBL" id="JBDPZD010000001">
    <property type="protein sequence ID" value="MEO3690160.1"/>
    <property type="molecule type" value="Genomic_DNA"/>
</dbReference>
<evidence type="ECO:0000313" key="1">
    <source>
        <dbReference type="EMBL" id="MEO3690160.1"/>
    </source>
</evidence>
<reference evidence="1 2" key="1">
    <citation type="submission" date="2024-05" db="EMBL/GenBank/DDBJ databases">
        <title>Roseateles sp. DJS-2-20 16S ribosomal RNA gene Genome sequencing and assembly.</title>
        <authorList>
            <person name="Woo H."/>
        </authorList>
    </citation>
    <scope>NUCLEOTIDE SEQUENCE [LARGE SCALE GENOMIC DNA]</scope>
    <source>
        <strain evidence="1 2">DJS-2-20</strain>
    </source>
</reference>
<organism evidence="1 2">
    <name type="scientific">Roseateles paludis</name>
    <dbReference type="NCBI Taxonomy" id="3145238"/>
    <lineage>
        <taxon>Bacteria</taxon>
        <taxon>Pseudomonadati</taxon>
        <taxon>Pseudomonadota</taxon>
        <taxon>Betaproteobacteria</taxon>
        <taxon>Burkholderiales</taxon>
        <taxon>Sphaerotilaceae</taxon>
        <taxon>Roseateles</taxon>
    </lineage>
</organism>
<dbReference type="RefSeq" id="WP_347702993.1">
    <property type="nucleotide sequence ID" value="NZ_JBDPZD010000001.1"/>
</dbReference>
<name>A0ABV0FW80_9BURK</name>
<sequence>MFGITFFNKDTNRPRGGVVACVKAVAPTSLERAAQLYRSTPGRALIH</sequence>
<evidence type="ECO:0000313" key="2">
    <source>
        <dbReference type="Proteomes" id="UP001495147"/>
    </source>
</evidence>
<comment type="caution">
    <text evidence="1">The sequence shown here is derived from an EMBL/GenBank/DDBJ whole genome shotgun (WGS) entry which is preliminary data.</text>
</comment>
<accession>A0ABV0FW80</accession>
<gene>
    <name evidence="1" type="ORF">ABDJ85_01680</name>
</gene>
<dbReference type="Proteomes" id="UP001495147">
    <property type="component" value="Unassembled WGS sequence"/>
</dbReference>
<proteinExistence type="predicted"/>
<protein>
    <submittedName>
        <fullName evidence="1">Uncharacterized protein</fullName>
    </submittedName>
</protein>